<keyword evidence="3" id="KW-1185">Reference proteome</keyword>
<dbReference type="EMBL" id="BNAG01000002">
    <property type="protein sequence ID" value="GHE59176.1"/>
    <property type="molecule type" value="Genomic_DNA"/>
</dbReference>
<keyword evidence="1" id="KW-0732">Signal</keyword>
<dbReference type="PANTHER" id="PTHR37691:SF1">
    <property type="entry name" value="BLR3518 PROTEIN"/>
    <property type="match status" value="1"/>
</dbReference>
<organism evidence="2 3">
    <name type="scientific">Roseivirga thermotolerans</name>
    <dbReference type="NCBI Taxonomy" id="1758176"/>
    <lineage>
        <taxon>Bacteria</taxon>
        <taxon>Pseudomonadati</taxon>
        <taxon>Bacteroidota</taxon>
        <taxon>Cytophagia</taxon>
        <taxon>Cytophagales</taxon>
        <taxon>Roseivirgaceae</taxon>
        <taxon>Roseivirga</taxon>
    </lineage>
</organism>
<dbReference type="Gene3D" id="3.40.1260.10">
    <property type="entry name" value="DsrEFH-like"/>
    <property type="match status" value="1"/>
</dbReference>
<gene>
    <name evidence="2" type="ORF">GCM10011340_12240</name>
</gene>
<proteinExistence type="predicted"/>
<dbReference type="PANTHER" id="PTHR37691">
    <property type="entry name" value="BLR3518 PROTEIN"/>
    <property type="match status" value="1"/>
</dbReference>
<evidence type="ECO:0000256" key="1">
    <source>
        <dbReference type="SAM" id="SignalP"/>
    </source>
</evidence>
<dbReference type="InterPro" id="IPR003787">
    <property type="entry name" value="Sulphur_relay_DsrE/F-like"/>
</dbReference>
<name>A0ABQ3I6L6_9BACT</name>
<dbReference type="Proteomes" id="UP000658258">
    <property type="component" value="Unassembled WGS sequence"/>
</dbReference>
<dbReference type="Pfam" id="PF02635">
    <property type="entry name" value="DsrE"/>
    <property type="match status" value="1"/>
</dbReference>
<dbReference type="SUPFAM" id="SSF75169">
    <property type="entry name" value="DsrEFH-like"/>
    <property type="match status" value="1"/>
</dbReference>
<feature type="chain" id="PRO_5045236870" description="DsrE family protein" evidence="1">
    <location>
        <begin position="21"/>
        <end position="181"/>
    </location>
</feature>
<dbReference type="RefSeq" id="WP_189629349.1">
    <property type="nucleotide sequence ID" value="NZ_BNAG01000002.1"/>
</dbReference>
<accession>A0ABQ3I6L6</accession>
<feature type="signal peptide" evidence="1">
    <location>
        <begin position="1"/>
        <end position="20"/>
    </location>
</feature>
<reference evidence="3" key="1">
    <citation type="journal article" date="2019" name="Int. J. Syst. Evol. Microbiol.">
        <title>The Global Catalogue of Microorganisms (GCM) 10K type strain sequencing project: providing services to taxonomists for standard genome sequencing and annotation.</title>
        <authorList>
            <consortium name="The Broad Institute Genomics Platform"/>
            <consortium name="The Broad Institute Genome Sequencing Center for Infectious Disease"/>
            <person name="Wu L."/>
            <person name="Ma J."/>
        </authorList>
    </citation>
    <scope>NUCLEOTIDE SEQUENCE [LARGE SCALE GENOMIC DNA]</scope>
    <source>
        <strain evidence="3">CGMCC 1.15111</strain>
    </source>
</reference>
<comment type="caution">
    <text evidence="2">The sequence shown here is derived from an EMBL/GenBank/DDBJ whole genome shotgun (WGS) entry which is preliminary data.</text>
</comment>
<evidence type="ECO:0000313" key="2">
    <source>
        <dbReference type="EMBL" id="GHE59176.1"/>
    </source>
</evidence>
<sequence>MKIRFLGVFFLMLCFHQSFSQREWANPIIKDYGRILDLEEVDVRPDASMEYKIVIELIHKMDNPERINFSATNVARLINLHAVGGVSKDKLKVAVVIHAEATNSVINNEAYRDKYDGKDNPYIPLYEQLAANGVEVIVCGQSLNLYGHDKSKVIPQVKVATSALTAVSTFQLRGYAYFKWD</sequence>
<evidence type="ECO:0000313" key="3">
    <source>
        <dbReference type="Proteomes" id="UP000658258"/>
    </source>
</evidence>
<evidence type="ECO:0008006" key="4">
    <source>
        <dbReference type="Google" id="ProtNLM"/>
    </source>
</evidence>
<dbReference type="InterPro" id="IPR027396">
    <property type="entry name" value="DsrEFH-like"/>
</dbReference>
<protein>
    <recommendedName>
        <fullName evidence="4">DsrE family protein</fullName>
    </recommendedName>
</protein>